<keyword evidence="8" id="KW-1185">Reference proteome</keyword>
<dbReference type="InterPro" id="IPR051065">
    <property type="entry name" value="Ras-related_GTPase"/>
</dbReference>
<dbReference type="InterPro" id="IPR027417">
    <property type="entry name" value="P-loop_NTPase"/>
</dbReference>
<name>A0ABP0GKN5_CLALP</name>
<keyword evidence="4" id="KW-0378">Hydrolase</keyword>
<dbReference type="NCBIfam" id="TIGR00231">
    <property type="entry name" value="small_GTP"/>
    <property type="match status" value="1"/>
</dbReference>
<comment type="catalytic activity">
    <reaction evidence="5">
        <text>GTP + H2O = GDP + phosphate + H(+)</text>
        <dbReference type="Rhea" id="RHEA:19669"/>
        <dbReference type="ChEBI" id="CHEBI:15377"/>
        <dbReference type="ChEBI" id="CHEBI:15378"/>
        <dbReference type="ChEBI" id="CHEBI:37565"/>
        <dbReference type="ChEBI" id="CHEBI:43474"/>
        <dbReference type="ChEBI" id="CHEBI:58189"/>
        <dbReference type="EC" id="3.6.5.2"/>
    </reaction>
</comment>
<organism evidence="7 8">
    <name type="scientific">Clavelina lepadiformis</name>
    <name type="common">Light-bulb sea squirt</name>
    <name type="synonym">Ascidia lepadiformis</name>
    <dbReference type="NCBI Taxonomy" id="159417"/>
    <lineage>
        <taxon>Eukaryota</taxon>
        <taxon>Metazoa</taxon>
        <taxon>Chordata</taxon>
        <taxon>Tunicata</taxon>
        <taxon>Ascidiacea</taxon>
        <taxon>Aplousobranchia</taxon>
        <taxon>Clavelinidae</taxon>
        <taxon>Clavelina</taxon>
    </lineage>
</organism>
<evidence type="ECO:0000256" key="3">
    <source>
        <dbReference type="ARBA" id="ARBA00022741"/>
    </source>
</evidence>
<comment type="caution">
    <text evidence="7">The sequence shown here is derived from an EMBL/GenBank/DDBJ whole genome shotgun (WGS) entry which is preliminary data.</text>
</comment>
<dbReference type="EMBL" id="CAWYQH010000130">
    <property type="protein sequence ID" value="CAK8692315.1"/>
    <property type="molecule type" value="Genomic_DNA"/>
</dbReference>
<feature type="compositionally biased region" description="Low complexity" evidence="6">
    <location>
        <begin position="208"/>
        <end position="236"/>
    </location>
</feature>
<dbReference type="PANTHER" id="PTHR45704">
    <property type="entry name" value="RAS-LIKE FAMILY MEMBER 11"/>
    <property type="match status" value="1"/>
</dbReference>
<dbReference type="InterPro" id="IPR001806">
    <property type="entry name" value="Small_GTPase"/>
</dbReference>
<gene>
    <name evidence="7" type="ORF">CVLEPA_LOCUS25034</name>
</gene>
<dbReference type="Pfam" id="PF00071">
    <property type="entry name" value="Ras"/>
    <property type="match status" value="1"/>
</dbReference>
<proteinExistence type="inferred from homology"/>
<comment type="similarity">
    <text evidence="1">Belongs to the small GTPase superfamily. Ras family.</text>
</comment>
<evidence type="ECO:0000256" key="4">
    <source>
        <dbReference type="ARBA" id="ARBA00022801"/>
    </source>
</evidence>
<dbReference type="PRINTS" id="PR00449">
    <property type="entry name" value="RASTRNSFRMNG"/>
</dbReference>
<dbReference type="Proteomes" id="UP001642483">
    <property type="component" value="Unassembled WGS sequence"/>
</dbReference>
<evidence type="ECO:0000256" key="5">
    <source>
        <dbReference type="ARBA" id="ARBA00048098"/>
    </source>
</evidence>
<accession>A0ABP0GKN5</accession>
<evidence type="ECO:0000256" key="6">
    <source>
        <dbReference type="SAM" id="MobiDB-lite"/>
    </source>
</evidence>
<feature type="region of interest" description="Disordered" evidence="6">
    <location>
        <begin position="195"/>
        <end position="240"/>
    </location>
</feature>
<dbReference type="Gene3D" id="3.40.50.300">
    <property type="entry name" value="P-loop containing nucleotide triphosphate hydrolases"/>
    <property type="match status" value="1"/>
</dbReference>
<sequence>MFRSTSANHIRLMVIGEEGVGKSALVVKYLTGRFIWEYQSDFDWKYAYQTNIDGEQVHMEIIDSLNMDESHIRWAEGFMFVYDITNPESVQKIEQFQKRLESVRSSRNFSMVVVGNKADLEHCREVNREKIECLVSRLSILCHVDCSACGPEMSVRFAFDELCREVAHLRMRSAQKRERRRSSLSQVRQGLKMLVQTGKTKNHPISTPNSGNNSPVGVSNGKSTSNNNSRRGSRFVPSSPYSSLMSAPILNDLPEESNCFFDIFSDDSDKKSRKSRESSTDSFEEMAKRPSSHHHQKNMIGALVL</sequence>
<feature type="region of interest" description="Disordered" evidence="6">
    <location>
        <begin position="268"/>
        <end position="305"/>
    </location>
</feature>
<evidence type="ECO:0000256" key="1">
    <source>
        <dbReference type="ARBA" id="ARBA00008344"/>
    </source>
</evidence>
<evidence type="ECO:0000313" key="8">
    <source>
        <dbReference type="Proteomes" id="UP001642483"/>
    </source>
</evidence>
<dbReference type="EC" id="3.6.5.2" evidence="2"/>
<protein>
    <recommendedName>
        <fullName evidence="2">small monomeric GTPase</fullName>
        <ecNumber evidence="2">3.6.5.2</ecNumber>
    </recommendedName>
</protein>
<dbReference type="SMART" id="SM00173">
    <property type="entry name" value="RAS"/>
    <property type="match status" value="1"/>
</dbReference>
<reference evidence="7 8" key="1">
    <citation type="submission" date="2024-02" db="EMBL/GenBank/DDBJ databases">
        <authorList>
            <person name="Daric V."/>
            <person name="Darras S."/>
        </authorList>
    </citation>
    <scope>NUCLEOTIDE SEQUENCE [LARGE SCALE GENOMIC DNA]</scope>
</reference>
<evidence type="ECO:0000256" key="2">
    <source>
        <dbReference type="ARBA" id="ARBA00011984"/>
    </source>
</evidence>
<dbReference type="PROSITE" id="PS51421">
    <property type="entry name" value="RAS"/>
    <property type="match status" value="1"/>
</dbReference>
<dbReference type="InterPro" id="IPR005225">
    <property type="entry name" value="Small_GTP-bd"/>
</dbReference>
<dbReference type="PROSITE" id="PS51419">
    <property type="entry name" value="RAB"/>
    <property type="match status" value="1"/>
</dbReference>
<evidence type="ECO:0000313" key="7">
    <source>
        <dbReference type="EMBL" id="CAK8692315.1"/>
    </source>
</evidence>
<feature type="compositionally biased region" description="Basic and acidic residues" evidence="6">
    <location>
        <begin position="268"/>
        <end position="279"/>
    </location>
</feature>
<dbReference type="SMART" id="SM00175">
    <property type="entry name" value="RAB"/>
    <property type="match status" value="1"/>
</dbReference>
<keyword evidence="3" id="KW-0547">Nucleotide-binding</keyword>
<dbReference type="SUPFAM" id="SSF52540">
    <property type="entry name" value="P-loop containing nucleoside triphosphate hydrolases"/>
    <property type="match status" value="1"/>
</dbReference>
<feature type="compositionally biased region" description="Polar residues" evidence="6">
    <location>
        <begin position="197"/>
        <end position="207"/>
    </location>
</feature>